<protein>
    <submittedName>
        <fullName evidence="1">Uncharacterized protein</fullName>
    </submittedName>
</protein>
<evidence type="ECO:0000313" key="2">
    <source>
        <dbReference type="Proteomes" id="UP000615446"/>
    </source>
</evidence>
<accession>A0A8H3LDM6</accession>
<organism evidence="1 2">
    <name type="scientific">Rhizophagus clarus</name>
    <dbReference type="NCBI Taxonomy" id="94130"/>
    <lineage>
        <taxon>Eukaryota</taxon>
        <taxon>Fungi</taxon>
        <taxon>Fungi incertae sedis</taxon>
        <taxon>Mucoromycota</taxon>
        <taxon>Glomeromycotina</taxon>
        <taxon>Glomeromycetes</taxon>
        <taxon>Glomerales</taxon>
        <taxon>Glomeraceae</taxon>
        <taxon>Rhizophagus</taxon>
    </lineage>
</organism>
<comment type="caution">
    <text evidence="1">The sequence shown here is derived from an EMBL/GenBank/DDBJ whole genome shotgun (WGS) entry which is preliminary data.</text>
</comment>
<reference evidence="1" key="1">
    <citation type="submission" date="2019-10" db="EMBL/GenBank/DDBJ databases">
        <title>Conservation and host-specific expression of non-tandemly repeated heterogenous ribosome RNA gene in arbuscular mycorrhizal fungi.</title>
        <authorList>
            <person name="Maeda T."/>
            <person name="Kobayashi Y."/>
            <person name="Nakagawa T."/>
            <person name="Ezawa T."/>
            <person name="Yamaguchi K."/>
            <person name="Bino T."/>
            <person name="Nishimoto Y."/>
            <person name="Shigenobu S."/>
            <person name="Kawaguchi M."/>
        </authorList>
    </citation>
    <scope>NUCLEOTIDE SEQUENCE</scope>
    <source>
        <strain evidence="1">HR1</strain>
    </source>
</reference>
<dbReference type="EMBL" id="BLAL01000074">
    <property type="protein sequence ID" value="GES83821.1"/>
    <property type="molecule type" value="Genomic_DNA"/>
</dbReference>
<dbReference type="OrthoDB" id="10252171at2759"/>
<evidence type="ECO:0000313" key="1">
    <source>
        <dbReference type="EMBL" id="GES83821.1"/>
    </source>
</evidence>
<name>A0A8H3LDM6_9GLOM</name>
<dbReference type="AlphaFoldDB" id="A0A8H3LDM6"/>
<dbReference type="Proteomes" id="UP000615446">
    <property type="component" value="Unassembled WGS sequence"/>
</dbReference>
<proteinExistence type="predicted"/>
<sequence>MLDRLHKSLWILDIAPLLRLITNKTVNMDCISSTAKRRPYWRILMTSRWESPLPYIAEHQTLVNLLLQRNLLKRLKITYYKSTPRYDKLCKGVLLWEISSGRSLVQDRVPDTPEDYIKIYTEL</sequence>
<gene>
    <name evidence="1" type="ORF">RCL2_001097100</name>
</gene>